<dbReference type="EMBL" id="QGNW01000008">
    <property type="protein sequence ID" value="RVX19620.1"/>
    <property type="molecule type" value="Genomic_DNA"/>
</dbReference>
<accession>A0A438KEL5</accession>
<dbReference type="AlphaFoldDB" id="A0A438KEL5"/>
<dbReference type="Proteomes" id="UP000288805">
    <property type="component" value="Unassembled WGS sequence"/>
</dbReference>
<reference evidence="2 3" key="1">
    <citation type="journal article" date="2018" name="PLoS Genet.">
        <title>Population sequencing reveals clonal diversity and ancestral inbreeding in the grapevine cultivar Chardonnay.</title>
        <authorList>
            <person name="Roach M.J."/>
            <person name="Johnson D.L."/>
            <person name="Bohlmann J."/>
            <person name="van Vuuren H.J."/>
            <person name="Jones S.J."/>
            <person name="Pretorius I.S."/>
            <person name="Schmidt S.A."/>
            <person name="Borneman A.R."/>
        </authorList>
    </citation>
    <scope>NUCLEOTIDE SEQUENCE [LARGE SCALE GENOMIC DNA]</scope>
    <source>
        <strain evidence="3">cv. Chardonnay</strain>
        <tissue evidence="2">Leaf</tissue>
    </source>
</reference>
<gene>
    <name evidence="2" type="ORF">CK203_005188</name>
</gene>
<evidence type="ECO:0000256" key="1">
    <source>
        <dbReference type="SAM" id="Coils"/>
    </source>
</evidence>
<organism evidence="2 3">
    <name type="scientific">Vitis vinifera</name>
    <name type="common">Grape</name>
    <dbReference type="NCBI Taxonomy" id="29760"/>
    <lineage>
        <taxon>Eukaryota</taxon>
        <taxon>Viridiplantae</taxon>
        <taxon>Streptophyta</taxon>
        <taxon>Embryophyta</taxon>
        <taxon>Tracheophyta</taxon>
        <taxon>Spermatophyta</taxon>
        <taxon>Magnoliopsida</taxon>
        <taxon>eudicotyledons</taxon>
        <taxon>Gunneridae</taxon>
        <taxon>Pentapetalae</taxon>
        <taxon>rosids</taxon>
        <taxon>Vitales</taxon>
        <taxon>Vitaceae</taxon>
        <taxon>Viteae</taxon>
        <taxon>Vitis</taxon>
    </lineage>
</organism>
<evidence type="ECO:0000313" key="3">
    <source>
        <dbReference type="Proteomes" id="UP000288805"/>
    </source>
</evidence>
<feature type="coiled-coil region" evidence="1">
    <location>
        <begin position="21"/>
        <end position="94"/>
    </location>
</feature>
<protein>
    <submittedName>
        <fullName evidence="2">Uncharacterized protein</fullName>
    </submittedName>
</protein>
<comment type="caution">
    <text evidence="2">The sequence shown here is derived from an EMBL/GenBank/DDBJ whole genome shotgun (WGS) entry which is preliminary data.</text>
</comment>
<name>A0A438KEL5_VITVI</name>
<keyword evidence="1" id="KW-0175">Coiled coil</keyword>
<sequence>MGQNLLHQLFEKPTDDFKRQEKRLETELELTRESLRMKELEVLAAQRALTIKDEELKIALERLDAREKELRRMKEEMMEDANHLKNLYALAQERIEMSCELLHNVSLSVDSETDTAIFLPNGFDPWLSMHENNEHFTKVKTEVARLSAITDQLVQEAGVVGAAN</sequence>
<proteinExistence type="predicted"/>
<evidence type="ECO:0000313" key="2">
    <source>
        <dbReference type="EMBL" id="RVX19620.1"/>
    </source>
</evidence>